<evidence type="ECO:0000313" key="1">
    <source>
        <dbReference type="EMBL" id="KAJ3550320.1"/>
    </source>
</evidence>
<keyword evidence="2" id="KW-1185">Reference proteome</keyword>
<dbReference type="EMBL" id="JANRMS010000003">
    <property type="protein sequence ID" value="KAJ3550320.1"/>
    <property type="molecule type" value="Genomic_DNA"/>
</dbReference>
<protein>
    <submittedName>
        <fullName evidence="1">Uncharacterized protein</fullName>
    </submittedName>
</protein>
<proteinExistence type="predicted"/>
<dbReference type="Proteomes" id="UP001148629">
    <property type="component" value="Unassembled WGS sequence"/>
</dbReference>
<evidence type="ECO:0000313" key="2">
    <source>
        <dbReference type="Proteomes" id="UP001148629"/>
    </source>
</evidence>
<reference evidence="1" key="1">
    <citation type="submission" date="2022-08" db="EMBL/GenBank/DDBJ databases">
        <title>Genome Sequence of Fusarium decemcellulare.</title>
        <authorList>
            <person name="Buettner E."/>
        </authorList>
    </citation>
    <scope>NUCLEOTIDE SEQUENCE</scope>
    <source>
        <strain evidence="1">Babe19</strain>
    </source>
</reference>
<gene>
    <name evidence="1" type="ORF">NM208_g43</name>
</gene>
<name>A0ACC1T129_9HYPO</name>
<accession>A0ACC1T129</accession>
<sequence length="280" mass="31206">MSQSFQPKQIIQYEASHMIELTGNVSGTVINFALDLIPLIKESSVVHDNACGPGAVSECIMATRTPPFEGIHIDATDFNPQFLAGCAQLAEQNGWPLKAQVMDSMDLKFPDNRFTHSITSFALHCMEDSVRITKEIHRTLQPGGTAMASIWSDMPHVDAIKHAHWRTRGKDAPLPVLLEEEDYLQEDLKKSLVAGGFDPAKMAFYEKEAYVVVPDLKRWALLAWSYLGVPPAGWSQEDEEKWDEAIEDVAEQLKNARGISTNEKGEFVMRMVACVAIAMK</sequence>
<organism evidence="1 2">
    <name type="scientific">Fusarium decemcellulare</name>
    <dbReference type="NCBI Taxonomy" id="57161"/>
    <lineage>
        <taxon>Eukaryota</taxon>
        <taxon>Fungi</taxon>
        <taxon>Dikarya</taxon>
        <taxon>Ascomycota</taxon>
        <taxon>Pezizomycotina</taxon>
        <taxon>Sordariomycetes</taxon>
        <taxon>Hypocreomycetidae</taxon>
        <taxon>Hypocreales</taxon>
        <taxon>Nectriaceae</taxon>
        <taxon>Fusarium</taxon>
        <taxon>Fusarium decemcellulare species complex</taxon>
    </lineage>
</organism>
<comment type="caution">
    <text evidence="1">The sequence shown here is derived from an EMBL/GenBank/DDBJ whole genome shotgun (WGS) entry which is preliminary data.</text>
</comment>